<comment type="similarity">
    <text evidence="8">Belongs to the aldehyde dehydrogenase family.</text>
</comment>
<feature type="region of interest" description="Disordered" evidence="9">
    <location>
        <begin position="239"/>
        <end position="265"/>
    </location>
</feature>
<dbReference type="AlphaFoldDB" id="A0A075JIF5"/>
<feature type="region of interest" description="Disordered" evidence="9">
    <location>
        <begin position="524"/>
        <end position="550"/>
    </location>
</feature>
<dbReference type="EMBL" id="CP008889">
    <property type="protein sequence ID" value="AIF41734.1"/>
    <property type="molecule type" value="Genomic_DNA"/>
</dbReference>
<dbReference type="PROSITE" id="PS00070">
    <property type="entry name" value="ALDEHYDE_DEHYDR_CYS"/>
    <property type="match status" value="1"/>
</dbReference>
<dbReference type="InterPro" id="IPR050485">
    <property type="entry name" value="Proline_metab_enzyme"/>
</dbReference>
<dbReference type="GO" id="GO:0003842">
    <property type="term" value="F:L-glutamate gamma-semialdehyde dehydrogenase activity"/>
    <property type="evidence" value="ECO:0007669"/>
    <property type="project" value="UniProtKB-EC"/>
</dbReference>
<dbReference type="PANTHER" id="PTHR42862:SF1">
    <property type="entry name" value="DELTA-1-PYRROLINE-5-CARBOXYLATE DEHYDROGENASE 2, ISOFORM A-RELATED"/>
    <property type="match status" value="1"/>
</dbReference>
<feature type="region of interest" description="Disordered" evidence="9">
    <location>
        <begin position="1"/>
        <end position="22"/>
    </location>
</feature>
<dbReference type="eggNOG" id="COG0506">
    <property type="taxonomic scope" value="Bacteria"/>
</dbReference>
<evidence type="ECO:0000256" key="7">
    <source>
        <dbReference type="PROSITE-ProRule" id="PRU10007"/>
    </source>
</evidence>
<evidence type="ECO:0000256" key="3">
    <source>
        <dbReference type="ARBA" id="ARBA00023002"/>
    </source>
</evidence>
<dbReference type="Gene3D" id="3.40.605.10">
    <property type="entry name" value="Aldehyde Dehydrogenase, Chain A, domain 1"/>
    <property type="match status" value="1"/>
</dbReference>
<evidence type="ECO:0000256" key="6">
    <source>
        <dbReference type="PIRSR" id="PIRSR000197-1"/>
    </source>
</evidence>
<evidence type="ECO:0000259" key="10">
    <source>
        <dbReference type="Pfam" id="PF00171"/>
    </source>
</evidence>
<dbReference type="InterPro" id="IPR025703">
    <property type="entry name" value="Bifunct_PutA"/>
</dbReference>
<proteinExistence type="inferred from homology"/>
<keyword evidence="13" id="KW-1185">Reference proteome</keyword>
<organism evidence="12 13">
    <name type="scientific">Dermacoccus nishinomiyaensis</name>
    <dbReference type="NCBI Taxonomy" id="1274"/>
    <lineage>
        <taxon>Bacteria</taxon>
        <taxon>Bacillati</taxon>
        <taxon>Actinomycetota</taxon>
        <taxon>Actinomycetes</taxon>
        <taxon>Micrococcales</taxon>
        <taxon>Dermacoccaceae</taxon>
        <taxon>Dermacoccus</taxon>
    </lineage>
</organism>
<comment type="pathway">
    <text evidence="1">Amino-acid degradation; L-proline degradation into L-glutamate; L-glutamate from L-proline: step 2/2.</text>
</comment>
<protein>
    <recommendedName>
        <fullName evidence="2">L-glutamate gamma-semialdehyde dehydrogenase</fullName>
        <ecNumber evidence="2">1.2.1.88</ecNumber>
    </recommendedName>
</protein>
<sequence>MSQITDAPRTPGATTVDTTPSDDAATFAELHDLVEDAVALANRWSDATGAGQTKAEKRTSDQLGALLRDEKGLDLAVKFVDRVARPEDNTAAARELARLSSNEATGFMGKLDAKLLGLGSRLATTMPPVVVPAARTRLRQLVGHLVVDASDPTLAKHLAEAHADGFRLNINLLGEAVLGEAEAARRTEETRKLLARDDVDYVSIKVSCLVSQISTWDAEGTVERALERLRPIYRVANGTASDASSPSSNTGDANADAGQPGGGAANVNRGDIKKKFVNLDMEEYRDLDLTIELFTRLLSEPEFHDLEAGIVLQAYLPDAVPALERLIAFAKERKANGGAGIKVRLVKGANLAMERVEAELHDWKQAPYTSKEDVDANYLRFIERATRADAMEVCRLGVASHNLYDVAMAHLLAEKRGVSEHLDVEMLQGMAPSQARAVKADVGTVLLYTPVVKREDFDVAVSYLIRRLEENAAEQNFLHAMFSHDEGAAERHKYVRDGLVGTGALSAMQDQERRFRESIDAIASTPVGPRRSPERAPIGDFFENTPDSDPALPAVRDWAREAVTRQPAPLTSPQLTSREMVDDVVARGVAAQAGWAGRSNTERAALLREAAREIEKRRGDLVTVAAAEGGKTIDQVDPEISEAIDFARYYADRCEELVTGMASDGARFEPHRLTLVTPPWNFPVAIPIGSVLAALASGSAVVIKPAPQTVGCVEVAMEALWAAGIPRDAAQVVRVEEDDNGRALVAHDDVDTVILTGSIETGRLFAGWRARHAGGPRVFGETSGKNALVVTPAADLDLAAADLMKSAFGHAGQKCSAASLGILVGSVATSKRFREQLVDAVKSLRVGWPSDLGTTMGPVIEPPSGKLLKALTTLEPGETWLVEPKQLDDTGRLWSPGLKDGVKPGSFFHMTEVFGPVLGLMHADTLEEALELQNATQFGLTAGIHSLDEDEVTYWQEHVEAGNCYVNRHITGAIVQRQSFGGWKESVMGPGAKAGGPNYVAQFGTWVPDGVARQGAPIMPRVRDLLEILSPLARNEADREWLHASLRSDAFAWREELGIEADPSSLRAESNVFRYRPQPQVVVRAELGETSADGDVDAVADRTLAEVARLVLGAHLVGSSVYLSWDVALQPALTRLAATGEGRQALVWLNRMGSVESSAQFVTWCRERTRDGEPLRIRMVGADADGETAAALASAPGEDQGASITPLFGEVLSTGRRELLTFLREQAISRTLHRFGHVAPELMR</sequence>
<dbReference type="InterPro" id="IPR016162">
    <property type="entry name" value="Ald_DH_N"/>
</dbReference>
<dbReference type="HOGENOM" id="CLU_005682_2_0_11"/>
<feature type="domain" description="Proline dehydrogenase" evidence="11">
    <location>
        <begin position="156"/>
        <end position="479"/>
    </location>
</feature>
<dbReference type="SUPFAM" id="SSF51730">
    <property type="entry name" value="FAD-linked oxidoreductase"/>
    <property type="match status" value="1"/>
</dbReference>
<dbReference type="GO" id="GO:0009898">
    <property type="term" value="C:cytoplasmic side of plasma membrane"/>
    <property type="evidence" value="ECO:0007669"/>
    <property type="project" value="TreeGrafter"/>
</dbReference>
<dbReference type="Proteomes" id="UP000027986">
    <property type="component" value="Chromosome"/>
</dbReference>
<dbReference type="PIRSF" id="PIRSF000197">
    <property type="entry name" value="Bifunct_PutA"/>
    <property type="match status" value="1"/>
</dbReference>
<dbReference type="InterPro" id="IPR016161">
    <property type="entry name" value="Ald_DH/histidinol_DH"/>
</dbReference>
<evidence type="ECO:0000256" key="4">
    <source>
        <dbReference type="ARBA" id="ARBA00023027"/>
    </source>
</evidence>
<dbReference type="GO" id="GO:0004657">
    <property type="term" value="F:proline dehydrogenase activity"/>
    <property type="evidence" value="ECO:0007669"/>
    <property type="project" value="InterPro"/>
</dbReference>
<feature type="domain" description="Aldehyde dehydrogenase" evidence="10">
    <location>
        <begin position="571"/>
        <end position="1002"/>
    </location>
</feature>
<dbReference type="InterPro" id="IPR015590">
    <property type="entry name" value="Aldehyde_DH_dom"/>
</dbReference>
<evidence type="ECO:0000256" key="5">
    <source>
        <dbReference type="ARBA" id="ARBA00048142"/>
    </source>
</evidence>
<dbReference type="Pfam" id="PF00171">
    <property type="entry name" value="Aldedh"/>
    <property type="match status" value="1"/>
</dbReference>
<keyword evidence="4" id="KW-0520">NAD</keyword>
<dbReference type="eggNOG" id="COG1012">
    <property type="taxonomic scope" value="Bacteria"/>
</dbReference>
<feature type="active site" evidence="6 7">
    <location>
        <position position="781"/>
    </location>
</feature>
<feature type="compositionally biased region" description="Polar residues" evidence="9">
    <location>
        <begin position="12"/>
        <end position="21"/>
    </location>
</feature>
<dbReference type="InterPro" id="IPR029041">
    <property type="entry name" value="FAD-linked_oxidoreductase-like"/>
</dbReference>
<evidence type="ECO:0000256" key="9">
    <source>
        <dbReference type="SAM" id="MobiDB-lite"/>
    </source>
</evidence>
<accession>A0A075JIF5</accession>
<dbReference type="Gene3D" id="3.20.20.220">
    <property type="match status" value="1"/>
</dbReference>
<dbReference type="InterPro" id="IPR029510">
    <property type="entry name" value="Ald_DH_CS_GLU"/>
</dbReference>
<keyword evidence="3 8" id="KW-0560">Oxidoreductase</keyword>
<evidence type="ECO:0000256" key="8">
    <source>
        <dbReference type="RuleBase" id="RU003345"/>
    </source>
</evidence>
<dbReference type="RefSeq" id="WP_038569698.1">
    <property type="nucleotide sequence ID" value="NZ_CP008889.1"/>
</dbReference>
<dbReference type="GeneID" id="41842016"/>
<name>A0A075JIF5_9MICO</name>
<evidence type="ECO:0000256" key="2">
    <source>
        <dbReference type="ARBA" id="ARBA00012884"/>
    </source>
</evidence>
<dbReference type="GO" id="GO:0003700">
    <property type="term" value="F:DNA-binding transcription factor activity"/>
    <property type="evidence" value="ECO:0007669"/>
    <property type="project" value="InterPro"/>
</dbReference>
<dbReference type="SUPFAM" id="SSF53720">
    <property type="entry name" value="ALDH-like"/>
    <property type="match status" value="1"/>
</dbReference>
<gene>
    <name evidence="12" type="ORF">HX89_13270</name>
</gene>
<feature type="compositionally biased region" description="Polar residues" evidence="9">
    <location>
        <begin position="239"/>
        <end position="252"/>
    </location>
</feature>
<dbReference type="GO" id="GO:0010133">
    <property type="term" value="P:L-proline catabolic process to L-glutamate"/>
    <property type="evidence" value="ECO:0007669"/>
    <property type="project" value="InterPro"/>
</dbReference>
<dbReference type="PANTHER" id="PTHR42862">
    <property type="entry name" value="DELTA-1-PYRROLINE-5-CARBOXYLATE DEHYDROGENASE 1, ISOFORM A-RELATED"/>
    <property type="match status" value="1"/>
</dbReference>
<reference evidence="12 13" key="1">
    <citation type="submission" date="2014-07" db="EMBL/GenBank/DDBJ databases">
        <title>Genome Sequencing of Dermacoccus nishinomiyaensis.</title>
        <authorList>
            <person name="Hong K.W."/>
            <person name="Chan K.G."/>
        </authorList>
    </citation>
    <scope>NUCLEOTIDE SEQUENCE [LARGE SCALE GENOMIC DNA]</scope>
    <source>
        <strain evidence="12 13">M25</strain>
    </source>
</reference>
<evidence type="ECO:0000313" key="13">
    <source>
        <dbReference type="Proteomes" id="UP000027986"/>
    </source>
</evidence>
<dbReference type="InterPro" id="IPR002872">
    <property type="entry name" value="Proline_DH_dom"/>
</dbReference>
<evidence type="ECO:0000259" key="11">
    <source>
        <dbReference type="Pfam" id="PF01619"/>
    </source>
</evidence>
<dbReference type="InterPro" id="IPR016160">
    <property type="entry name" value="Ald_DH_CS_CYS"/>
</dbReference>
<evidence type="ECO:0000313" key="12">
    <source>
        <dbReference type="EMBL" id="AIF41734.1"/>
    </source>
</evidence>
<evidence type="ECO:0000256" key="1">
    <source>
        <dbReference type="ARBA" id="ARBA00004786"/>
    </source>
</evidence>
<dbReference type="OrthoDB" id="9812625at2"/>
<comment type="catalytic activity">
    <reaction evidence="5">
        <text>L-glutamate 5-semialdehyde + NAD(+) + H2O = L-glutamate + NADH + 2 H(+)</text>
        <dbReference type="Rhea" id="RHEA:30235"/>
        <dbReference type="ChEBI" id="CHEBI:15377"/>
        <dbReference type="ChEBI" id="CHEBI:15378"/>
        <dbReference type="ChEBI" id="CHEBI:29985"/>
        <dbReference type="ChEBI" id="CHEBI:57540"/>
        <dbReference type="ChEBI" id="CHEBI:57945"/>
        <dbReference type="ChEBI" id="CHEBI:58066"/>
        <dbReference type="EC" id="1.2.1.88"/>
    </reaction>
</comment>
<dbReference type="KEGG" id="dni:HX89_13270"/>
<dbReference type="PROSITE" id="PS00687">
    <property type="entry name" value="ALDEHYDE_DEHYDR_GLU"/>
    <property type="match status" value="1"/>
</dbReference>
<feature type="active site" evidence="6">
    <location>
        <position position="815"/>
    </location>
</feature>
<dbReference type="Gene3D" id="3.40.309.10">
    <property type="entry name" value="Aldehyde Dehydrogenase, Chain A, domain 2"/>
    <property type="match status" value="1"/>
</dbReference>
<dbReference type="InterPro" id="IPR016163">
    <property type="entry name" value="Ald_DH_C"/>
</dbReference>
<dbReference type="Pfam" id="PF01619">
    <property type="entry name" value="Pro_dh"/>
    <property type="match status" value="1"/>
</dbReference>
<dbReference type="EC" id="1.2.1.88" evidence="2"/>